<keyword evidence="2" id="KW-1185">Reference proteome</keyword>
<organism evidence="1 2">
    <name type="scientific">Sphingobacterium zhuxiongii</name>
    <dbReference type="NCBI Taxonomy" id="2662364"/>
    <lineage>
        <taxon>Bacteria</taxon>
        <taxon>Pseudomonadati</taxon>
        <taxon>Bacteroidota</taxon>
        <taxon>Sphingobacteriia</taxon>
        <taxon>Sphingobacteriales</taxon>
        <taxon>Sphingobacteriaceae</taxon>
        <taxon>Sphingobacterium</taxon>
    </lineage>
</organism>
<dbReference type="RefSeq" id="WP_153510122.1">
    <property type="nucleotide sequence ID" value="NZ_CP045652.1"/>
</dbReference>
<dbReference type="KEGG" id="sphe:GFH32_05460"/>
<dbReference type="Proteomes" id="UP000326921">
    <property type="component" value="Chromosome"/>
</dbReference>
<reference evidence="1 2" key="1">
    <citation type="submission" date="2019-10" db="EMBL/GenBank/DDBJ databases">
        <authorList>
            <person name="Dong K."/>
        </authorList>
    </citation>
    <scope>NUCLEOTIDE SEQUENCE [LARGE SCALE GENOMIC DNA]</scope>
    <source>
        <strain evidence="2">dk4302</strain>
    </source>
</reference>
<dbReference type="EMBL" id="CP045652">
    <property type="protein sequence ID" value="QGA25800.1"/>
    <property type="molecule type" value="Genomic_DNA"/>
</dbReference>
<name>A0A5Q0QF35_9SPHI</name>
<evidence type="ECO:0000313" key="2">
    <source>
        <dbReference type="Proteomes" id="UP000326921"/>
    </source>
</evidence>
<dbReference type="AlphaFoldDB" id="A0A5Q0QF35"/>
<proteinExistence type="predicted"/>
<accession>A0A5Q0QF35</accession>
<evidence type="ECO:0000313" key="1">
    <source>
        <dbReference type="EMBL" id="QGA25800.1"/>
    </source>
</evidence>
<gene>
    <name evidence="1" type="ORF">GFH32_05460</name>
</gene>
<protein>
    <submittedName>
        <fullName evidence="1">Uncharacterized protein</fullName>
    </submittedName>
</protein>
<sequence length="121" mass="14223">MDSKSFEFTFRIEKHDWDKLIIDASLLLKLVPADQWDSFRSYIFDQLQDKDGSPQADGFKITQFKYSPQDSKGSFRLSFDIDRHFCCSDSNSCSNDYVDMKFSYLNALFQADGCYFNWTIQ</sequence>